<evidence type="ECO:0000256" key="4">
    <source>
        <dbReference type="SAM" id="MobiDB-lite"/>
    </source>
</evidence>
<dbReference type="PANTHER" id="PTHR46963">
    <property type="entry name" value="SIMILAR TO RIKEN CDNA E130308A19"/>
    <property type="match status" value="1"/>
</dbReference>
<dbReference type="AlphaFoldDB" id="A0AAV6Z6N6"/>
<evidence type="ECO:0000313" key="7">
    <source>
        <dbReference type="Proteomes" id="UP000824782"/>
    </source>
</evidence>
<evidence type="ECO:0000313" key="6">
    <source>
        <dbReference type="EMBL" id="KAG8544822.1"/>
    </source>
</evidence>
<sequence>MNRMVAGQSPQTFYPLCKKGEGSISQTPVLPGETAHKGSPQSLLNYQKCFRTFPPSHVGLRLPFGLPATVEHGRLAQQQKNINTARKTTSDIQTLQNFMSEMNEKRKVEDIPHTELDTLLSKFILLVKRKDGNEYEPHTLRCMVGSIDRYLKEHSYHHTIIYGNSKDFPLTKQSLHAKIKFLKKVAESNPPIRQEALTDDDIENLYKTGTLSMDNPTSLLNMVFFNNGIHFALRTKEQYGLQWGDIKLKIDPRGNQFLEYSDRLTETLENGKNARQMKPRIYATPHAPDRDPVTAFLKYQSFRPSVMMAPDSPFYLAPNVNYNPAFSEWYRSTKIGIQKIRAMMTTMKIRASLPESKKKVSYITKRRLFERLPQHALASSGAMVPTPHPLQSFTTKPPVMEAIPHKAAILLGNLPPTLAQPSQQRLATTSGMPPHPSTSSYGGLPNSKRSFLSAEFALQRNSAAYLNNYRYLPTEEPAKRRKPE</sequence>
<comment type="caution">
    <text evidence="6">The sequence shown here is derived from an EMBL/GenBank/DDBJ whole genome shotgun (WGS) entry which is preliminary data.</text>
</comment>
<dbReference type="Pfam" id="PF12012">
    <property type="entry name" value="DUF3504"/>
    <property type="match status" value="1"/>
</dbReference>
<accession>A0AAV6Z6N6</accession>
<keyword evidence="1" id="KW-1017">Isopeptide bond</keyword>
<keyword evidence="3" id="KW-0832">Ubl conjugation</keyword>
<name>A0AAV6Z6N6_ENGPU</name>
<dbReference type="InterPro" id="IPR042838">
    <property type="entry name" value="KIAA1958"/>
</dbReference>
<feature type="compositionally biased region" description="Polar residues" evidence="4">
    <location>
        <begin position="419"/>
        <end position="441"/>
    </location>
</feature>
<dbReference type="InterPro" id="IPR021893">
    <property type="entry name" value="ZMYM2-like_C"/>
</dbReference>
<feature type="region of interest" description="Disordered" evidence="4">
    <location>
        <begin position="418"/>
        <end position="445"/>
    </location>
</feature>
<dbReference type="Proteomes" id="UP000824782">
    <property type="component" value="Unassembled WGS sequence"/>
</dbReference>
<evidence type="ECO:0000256" key="3">
    <source>
        <dbReference type="ARBA" id="ARBA00022843"/>
    </source>
</evidence>
<keyword evidence="7" id="KW-1185">Reference proteome</keyword>
<dbReference type="PANTHER" id="PTHR46963:SF4">
    <property type="entry name" value="HYPOTHETICAL PROTEIN MGC115716"/>
    <property type="match status" value="1"/>
</dbReference>
<protein>
    <recommendedName>
        <fullName evidence="5">ZMYM2-like/QRICH1 C-terminal domain-containing protein</fullName>
    </recommendedName>
</protein>
<gene>
    <name evidence="6" type="ORF">GDO81_021788</name>
</gene>
<proteinExistence type="predicted"/>
<reference evidence="6" key="1">
    <citation type="thesis" date="2020" institute="ProQuest LLC" country="789 East Eisenhower Parkway, Ann Arbor, MI, USA">
        <title>Comparative Genomics and Chromosome Evolution.</title>
        <authorList>
            <person name="Mudd A.B."/>
        </authorList>
    </citation>
    <scope>NUCLEOTIDE SEQUENCE</scope>
    <source>
        <strain evidence="6">237g6f4</strain>
        <tissue evidence="6">Blood</tissue>
    </source>
</reference>
<evidence type="ECO:0000256" key="2">
    <source>
        <dbReference type="ARBA" id="ARBA00022553"/>
    </source>
</evidence>
<evidence type="ECO:0000259" key="5">
    <source>
        <dbReference type="Pfam" id="PF12012"/>
    </source>
</evidence>
<feature type="domain" description="ZMYM2-like/QRICH1 C-terminal" evidence="5">
    <location>
        <begin position="203"/>
        <end position="346"/>
    </location>
</feature>
<dbReference type="EMBL" id="WNYA01001963">
    <property type="protein sequence ID" value="KAG8544822.1"/>
    <property type="molecule type" value="Genomic_DNA"/>
</dbReference>
<evidence type="ECO:0000256" key="1">
    <source>
        <dbReference type="ARBA" id="ARBA00022499"/>
    </source>
</evidence>
<keyword evidence="2" id="KW-0597">Phosphoprotein</keyword>
<organism evidence="6 7">
    <name type="scientific">Engystomops pustulosus</name>
    <name type="common">Tungara frog</name>
    <name type="synonym">Physalaemus pustulosus</name>
    <dbReference type="NCBI Taxonomy" id="76066"/>
    <lineage>
        <taxon>Eukaryota</taxon>
        <taxon>Metazoa</taxon>
        <taxon>Chordata</taxon>
        <taxon>Craniata</taxon>
        <taxon>Vertebrata</taxon>
        <taxon>Euteleostomi</taxon>
        <taxon>Amphibia</taxon>
        <taxon>Batrachia</taxon>
        <taxon>Anura</taxon>
        <taxon>Neobatrachia</taxon>
        <taxon>Hyloidea</taxon>
        <taxon>Leptodactylidae</taxon>
        <taxon>Leiuperinae</taxon>
        <taxon>Engystomops</taxon>
    </lineage>
</organism>